<name>A0A6J5SKM8_9CAUD</name>
<protein>
    <submittedName>
        <fullName evidence="1">Uncharacterized protein</fullName>
    </submittedName>
</protein>
<gene>
    <name evidence="1" type="ORF">UFOVP1469_44</name>
    <name evidence="2" type="ORF">UFOVP1556_8</name>
</gene>
<dbReference type="EMBL" id="LR798400">
    <property type="protein sequence ID" value="CAB5229197.1"/>
    <property type="molecule type" value="Genomic_DNA"/>
</dbReference>
<proteinExistence type="predicted"/>
<evidence type="ECO:0000313" key="2">
    <source>
        <dbReference type="EMBL" id="CAB5229197.1"/>
    </source>
</evidence>
<sequence>MSSTMLQLIQQVTNELGVSTPSLVAGNTNQDVIQILALMNATGYELLRRHNWRAMTKQKAFYTEYLTTTGNWTTAARTITGIPSTAGLDTTYQVQGTGINQNTFIESVDSGTQVTVNQDFAAAGGASATVYFQKMKYDLPSDYEALVPRTMWDKSKHWEMLGPEDAQQWEWLLSGYISTGPRIRWRLLGAYFQIWPGTSAAEYLGFEYRSNGWANSAAGAVKTSFTVDTDTTIYPDRLMVLSTKLKYFEAKGFDTTAMYRNYMYELEAAMALDMSSANLSFAPRPGTVLIGYDNIPDSGYGPN</sequence>
<dbReference type="EMBL" id="LR797418">
    <property type="protein sequence ID" value="CAB4214994.1"/>
    <property type="molecule type" value="Genomic_DNA"/>
</dbReference>
<reference evidence="1" key="1">
    <citation type="submission" date="2020-05" db="EMBL/GenBank/DDBJ databases">
        <authorList>
            <person name="Chiriac C."/>
            <person name="Salcher M."/>
            <person name="Ghai R."/>
            <person name="Kavagutti S V."/>
        </authorList>
    </citation>
    <scope>NUCLEOTIDE SEQUENCE</scope>
</reference>
<organism evidence="1">
    <name type="scientific">uncultured Caudovirales phage</name>
    <dbReference type="NCBI Taxonomy" id="2100421"/>
    <lineage>
        <taxon>Viruses</taxon>
        <taxon>Duplodnaviria</taxon>
        <taxon>Heunggongvirae</taxon>
        <taxon>Uroviricota</taxon>
        <taxon>Caudoviricetes</taxon>
        <taxon>Peduoviridae</taxon>
        <taxon>Maltschvirus</taxon>
        <taxon>Maltschvirus maltsch</taxon>
    </lineage>
</organism>
<accession>A0A6J5SKM8</accession>
<evidence type="ECO:0000313" key="1">
    <source>
        <dbReference type="EMBL" id="CAB4214994.1"/>
    </source>
</evidence>